<dbReference type="RefSeq" id="WP_068171327.1">
    <property type="nucleotide sequence ID" value="NZ_BAQB01000019.1"/>
</dbReference>
<reference evidence="2" key="1">
    <citation type="submission" date="2013-04" db="EMBL/GenBank/DDBJ databases">
        <title>The genome sequencing project of 58 acetic acid bacteria.</title>
        <authorList>
            <person name="Okamoto-Kainuma A."/>
            <person name="Ishikawa M."/>
            <person name="Umino S."/>
            <person name="Koizumi Y."/>
            <person name="Shiwa Y."/>
            <person name="Yoshikawa H."/>
            <person name="Matsutani M."/>
            <person name="Matsushita K."/>
        </authorList>
    </citation>
    <scope>NUCLEOTIDE SEQUENCE</scope>
    <source>
        <strain evidence="2">NBRC 106556</strain>
    </source>
</reference>
<evidence type="ECO:0000313" key="3">
    <source>
        <dbReference type="Proteomes" id="UP001062443"/>
    </source>
</evidence>
<dbReference type="NCBIfam" id="TIGR02532">
    <property type="entry name" value="IV_pilin_GFxxxE"/>
    <property type="match status" value="1"/>
</dbReference>
<sequence>MGDDARQDRGFTLLEVIVALMIAGIALAAMMGALSTGLSGETRAVDQLQALSLARSELDAEMMFPRLTPGERKVTLMRGFQSTIETRQVAKGHAAGGRVLALYQVNIRVEWGAAGHGVVLSERLVRDAVEAP</sequence>
<accession>A0ABQ0QJN3</accession>
<keyword evidence="3" id="KW-1185">Reference proteome</keyword>
<name>A0ABQ0QJN3_9PROT</name>
<dbReference type="EMBL" id="BAQB01000019">
    <property type="protein sequence ID" value="GBR47137.1"/>
    <property type="molecule type" value="Genomic_DNA"/>
</dbReference>
<evidence type="ECO:0000313" key="2">
    <source>
        <dbReference type="EMBL" id="GBR47137.1"/>
    </source>
</evidence>
<keyword evidence="1" id="KW-0812">Transmembrane</keyword>
<evidence type="ECO:0000256" key="1">
    <source>
        <dbReference type="SAM" id="Phobius"/>
    </source>
</evidence>
<comment type="caution">
    <text evidence="2">The sequence shown here is derived from an EMBL/GenBank/DDBJ whole genome shotgun (WGS) entry which is preliminary data.</text>
</comment>
<dbReference type="Proteomes" id="UP001062443">
    <property type="component" value="Unassembled WGS sequence"/>
</dbReference>
<keyword evidence="1" id="KW-1133">Transmembrane helix</keyword>
<gene>
    <name evidence="2" type="ORF">AA106556_1350</name>
</gene>
<protein>
    <recommendedName>
        <fullName evidence="4">General secretion pathway protein I</fullName>
    </recommendedName>
</protein>
<feature type="transmembrane region" description="Helical" evidence="1">
    <location>
        <begin position="12"/>
        <end position="34"/>
    </location>
</feature>
<proteinExistence type="predicted"/>
<dbReference type="PROSITE" id="PS00409">
    <property type="entry name" value="PROKAR_NTER_METHYL"/>
    <property type="match status" value="1"/>
</dbReference>
<organism evidence="2 3">
    <name type="scientific">Neokomagataea tanensis NBRC 106556</name>
    <dbReference type="NCBI Taxonomy" id="1223519"/>
    <lineage>
        <taxon>Bacteria</taxon>
        <taxon>Pseudomonadati</taxon>
        <taxon>Pseudomonadota</taxon>
        <taxon>Alphaproteobacteria</taxon>
        <taxon>Acetobacterales</taxon>
        <taxon>Acetobacteraceae</taxon>
        <taxon>Neokomagataea</taxon>
    </lineage>
</organism>
<dbReference type="InterPro" id="IPR012902">
    <property type="entry name" value="N_methyl_site"/>
</dbReference>
<keyword evidence="1" id="KW-0472">Membrane</keyword>
<dbReference type="Pfam" id="PF07963">
    <property type="entry name" value="N_methyl"/>
    <property type="match status" value="1"/>
</dbReference>
<evidence type="ECO:0008006" key="4">
    <source>
        <dbReference type="Google" id="ProtNLM"/>
    </source>
</evidence>